<dbReference type="EMBL" id="VSWD01000012">
    <property type="protein sequence ID" value="KAK3085987.1"/>
    <property type="molecule type" value="Genomic_DNA"/>
</dbReference>
<evidence type="ECO:0000259" key="1">
    <source>
        <dbReference type="PROSITE" id="PS50003"/>
    </source>
</evidence>
<organism evidence="3 4">
    <name type="scientific">Pinctada imbricata</name>
    <name type="common">Atlantic pearl-oyster</name>
    <name type="synonym">Pinctada martensii</name>
    <dbReference type="NCBI Taxonomy" id="66713"/>
    <lineage>
        <taxon>Eukaryota</taxon>
        <taxon>Metazoa</taxon>
        <taxon>Spiralia</taxon>
        <taxon>Lophotrochozoa</taxon>
        <taxon>Mollusca</taxon>
        <taxon>Bivalvia</taxon>
        <taxon>Autobranchia</taxon>
        <taxon>Pteriomorphia</taxon>
        <taxon>Pterioida</taxon>
        <taxon>Pterioidea</taxon>
        <taxon>Pteriidae</taxon>
        <taxon>Pinctada</taxon>
    </lineage>
</organism>
<dbReference type="InterPro" id="IPR011992">
    <property type="entry name" value="EF-hand-dom_pair"/>
</dbReference>
<evidence type="ECO:0008006" key="5">
    <source>
        <dbReference type="Google" id="ProtNLM"/>
    </source>
</evidence>
<dbReference type="PROSITE" id="PS50003">
    <property type="entry name" value="PH_DOMAIN"/>
    <property type="match status" value="1"/>
</dbReference>
<dbReference type="Pfam" id="PF00169">
    <property type="entry name" value="PH"/>
    <property type="match status" value="1"/>
</dbReference>
<accession>A0AA88XR71</accession>
<reference evidence="3" key="1">
    <citation type="submission" date="2019-08" db="EMBL/GenBank/DDBJ databases">
        <title>The improved chromosome-level genome for the pearl oyster Pinctada fucata martensii using PacBio sequencing and Hi-C.</title>
        <authorList>
            <person name="Zheng Z."/>
        </authorList>
    </citation>
    <scope>NUCLEOTIDE SEQUENCE</scope>
    <source>
        <strain evidence="3">ZZ-2019</strain>
        <tissue evidence="3">Adductor muscle</tissue>
    </source>
</reference>
<evidence type="ECO:0000313" key="4">
    <source>
        <dbReference type="Proteomes" id="UP001186944"/>
    </source>
</evidence>
<dbReference type="SUPFAM" id="SSF50729">
    <property type="entry name" value="PH domain-like"/>
    <property type="match status" value="1"/>
</dbReference>
<dbReference type="SUPFAM" id="SSF47473">
    <property type="entry name" value="EF-hand"/>
    <property type="match status" value="1"/>
</dbReference>
<sequence length="781" mass="90966">MPGEQLACLLPAIHAIMKRESNQVQVSTGIPYRGFKALLGKLSALLRPAGDLSLDKDNEMTFVECKRIIDKFSIPNQPASYYDKIEDACFEVCRDTYEFDMSEENIRKLWRIANRLLEEGIYPPRIPFNNAAWIFAIFNQRCDSVDEDFMKASYFDHTEFLCTVAEVCEKLTRDEVGSTIDKLYSFLVLANIKYAWSYRRTKHKRDIDWTNWKRIWLILKSDRLDFFNHNAVNRRSKSSQTFEIRTNSRVADLPCYRGSVHNSRFRFKLTDGHWTECELAFENAEEKMNWIACIDHVIHSIGHDAHPISGLLDSSLSTVSHGVSSISELYHLSLNASHLDLTALEGRRQLRKCHLDRSRQQEDEKQRTTNMTIGIQSLFMDIDSNGDQAITMDEIQSFANKFKISADEARHIFRVCDRERKGKIDIDEFEKFFKRYVLKGKMSGKFVSVFRDTFKREKRISSAALKCKEFAAHMYNRQHSIRTRNIFHGLEELHNMNRDEITKEDFAEFLLNSKTKNVKSLSEVELFDNLRQKLEMVYEKEEVDELVQYVQNRWKMFLKFRRKGISGKVVMTCGHGTIEGLTPGNYHLNGLANFRDLPPLIPKHTFVAEVKWDPSPDHSRPGQLIFPSSFNKEIRTEIATNEYLSFYGCRFADSSEIEISLDQKHWIQDFQYNKDYLAEFVGAVRGGSTLERHEFPHLDCPLEEDSGYFILGKMTETNGMYLTAFRIPLRHTLFVPSNCIHTNDYLKGTWRTMLAEEAHIDDVFLCRTTATELEKFSFSFA</sequence>
<comment type="caution">
    <text evidence="3">The sequence shown here is derived from an EMBL/GenBank/DDBJ whole genome shotgun (WGS) entry which is preliminary data.</text>
</comment>
<name>A0AA88XR71_PINIB</name>
<feature type="domain" description="EF-hand" evidence="2">
    <location>
        <begin position="404"/>
        <end position="439"/>
    </location>
</feature>
<gene>
    <name evidence="3" type="ORF">FSP39_011783</name>
</gene>
<dbReference type="PROSITE" id="PS50222">
    <property type="entry name" value="EF_HAND_2"/>
    <property type="match status" value="1"/>
</dbReference>
<dbReference type="SMART" id="SM00054">
    <property type="entry name" value="EFh"/>
    <property type="match status" value="2"/>
</dbReference>
<dbReference type="Pfam" id="PF13499">
    <property type="entry name" value="EF-hand_7"/>
    <property type="match status" value="1"/>
</dbReference>
<evidence type="ECO:0000259" key="2">
    <source>
        <dbReference type="PROSITE" id="PS50222"/>
    </source>
</evidence>
<dbReference type="InterPro" id="IPR001849">
    <property type="entry name" value="PH_domain"/>
</dbReference>
<proteinExistence type="predicted"/>
<keyword evidence="4" id="KW-1185">Reference proteome</keyword>
<dbReference type="Gene3D" id="2.30.29.30">
    <property type="entry name" value="Pleckstrin-homology domain (PH domain)/Phosphotyrosine-binding domain (PTB)"/>
    <property type="match status" value="1"/>
</dbReference>
<dbReference type="SMART" id="SM00233">
    <property type="entry name" value="PH"/>
    <property type="match status" value="1"/>
</dbReference>
<protein>
    <recommendedName>
        <fullName evidence="5">Calmodulin</fullName>
    </recommendedName>
</protein>
<evidence type="ECO:0000313" key="3">
    <source>
        <dbReference type="EMBL" id="KAK3085987.1"/>
    </source>
</evidence>
<dbReference type="InterPro" id="IPR002048">
    <property type="entry name" value="EF_hand_dom"/>
</dbReference>
<dbReference type="GO" id="GO:0005509">
    <property type="term" value="F:calcium ion binding"/>
    <property type="evidence" value="ECO:0007669"/>
    <property type="project" value="InterPro"/>
</dbReference>
<dbReference type="InterPro" id="IPR011993">
    <property type="entry name" value="PH-like_dom_sf"/>
</dbReference>
<dbReference type="AlphaFoldDB" id="A0AA88XR71"/>
<dbReference type="Gene3D" id="1.10.238.10">
    <property type="entry name" value="EF-hand"/>
    <property type="match status" value="1"/>
</dbReference>
<feature type="domain" description="PH" evidence="1">
    <location>
        <begin position="190"/>
        <end position="299"/>
    </location>
</feature>
<dbReference type="Proteomes" id="UP001186944">
    <property type="component" value="Unassembled WGS sequence"/>
</dbReference>